<protein>
    <recommendedName>
        <fullName evidence="2">CIP2A N-terminal domain-containing protein</fullName>
    </recommendedName>
</protein>
<feature type="compositionally biased region" description="Basic and acidic residues" evidence="1">
    <location>
        <begin position="65"/>
        <end position="75"/>
    </location>
</feature>
<feature type="region of interest" description="Disordered" evidence="1">
    <location>
        <begin position="1"/>
        <end position="24"/>
    </location>
</feature>
<reference evidence="3" key="2">
    <citation type="submission" date="2025-08" db="UniProtKB">
        <authorList>
            <consortium name="Ensembl"/>
        </authorList>
    </citation>
    <scope>IDENTIFICATION</scope>
</reference>
<accession>A0A8C2NF29</accession>
<dbReference type="AlphaFoldDB" id="A0A8C2NF29"/>
<dbReference type="InterPro" id="IPR048701">
    <property type="entry name" value="CIP2A_N"/>
</dbReference>
<feature type="region of interest" description="Disordered" evidence="1">
    <location>
        <begin position="65"/>
        <end position="89"/>
    </location>
</feature>
<evidence type="ECO:0000259" key="2">
    <source>
        <dbReference type="Pfam" id="PF21044"/>
    </source>
</evidence>
<reference evidence="3" key="1">
    <citation type="submission" date="2019-03" db="EMBL/GenBank/DDBJ databases">
        <title>Genome sequencing and reference-guided assembly of Black Bengal Goat (Capra hircus).</title>
        <authorList>
            <person name="Siddiki A.Z."/>
            <person name="Baten A."/>
            <person name="Billah M."/>
            <person name="Alam M.A.U."/>
            <person name="Shawrob K.S.M."/>
            <person name="Saha S."/>
            <person name="Chowdhury M."/>
            <person name="Rahman A.H."/>
            <person name="Stear M."/>
            <person name="Miah G."/>
            <person name="Das G.B."/>
            <person name="Hossain M.M."/>
            <person name="Kumkum M."/>
            <person name="Islam M.S."/>
            <person name="Mollah A.M."/>
            <person name="Ahsan A."/>
            <person name="Tusar F."/>
            <person name="Khan M.K.I."/>
        </authorList>
    </citation>
    <scope>NUCLEOTIDE SEQUENCE [LARGE SCALE GENOMIC DNA]</scope>
</reference>
<dbReference type="InterPro" id="IPR042510">
    <property type="entry name" value="CIP2A"/>
</dbReference>
<sequence>GKATISQVEDDAQRKNWPPTLKAKEVNANRAHRRIVTPCHPTAPYASGAAVDFSRDFSASRDLELKPRGFSDRGSKRTTTSPPHGLILGLDTHHLHHSVPALPFLRRVPSSSCQGTSGAQPESEASGSEGVEKKNQKKRGKSWRTVVVPAPSALRRVRMDSTACLKSLLLTISQYKAVKSEANTAQLLRHLEVISGQKLTRLFTSNQILPSECLSCLVELLEDPNISAPLILSIINLLSQLAVDNETRDCLQNTYNLNSVLAGVVCRSSTCHNDSVFLQSVF</sequence>
<feature type="compositionally biased region" description="Polar residues" evidence="1">
    <location>
        <begin position="110"/>
        <end position="126"/>
    </location>
</feature>
<dbReference type="PANTHER" id="PTHR23161:SF2">
    <property type="entry name" value="PROTEIN CIP2A"/>
    <property type="match status" value="1"/>
</dbReference>
<proteinExistence type="predicted"/>
<feature type="region of interest" description="Disordered" evidence="1">
    <location>
        <begin position="110"/>
        <end position="143"/>
    </location>
</feature>
<organism evidence="3">
    <name type="scientific">Capra hircus</name>
    <name type="common">Goat</name>
    <dbReference type="NCBI Taxonomy" id="9925"/>
    <lineage>
        <taxon>Eukaryota</taxon>
        <taxon>Metazoa</taxon>
        <taxon>Chordata</taxon>
        <taxon>Craniata</taxon>
        <taxon>Vertebrata</taxon>
        <taxon>Euteleostomi</taxon>
        <taxon>Mammalia</taxon>
        <taxon>Eutheria</taxon>
        <taxon>Laurasiatheria</taxon>
        <taxon>Artiodactyla</taxon>
        <taxon>Ruminantia</taxon>
        <taxon>Pecora</taxon>
        <taxon>Bovidae</taxon>
        <taxon>Caprinae</taxon>
        <taxon>Capra</taxon>
    </lineage>
</organism>
<feature type="domain" description="CIP2A N-terminal" evidence="2">
    <location>
        <begin position="177"/>
        <end position="281"/>
    </location>
</feature>
<dbReference type="Pfam" id="PF21044">
    <property type="entry name" value="CIP2A_N"/>
    <property type="match status" value="1"/>
</dbReference>
<evidence type="ECO:0000313" key="3">
    <source>
        <dbReference type="Ensembl" id="ENSCHIP00010003860.1"/>
    </source>
</evidence>
<dbReference type="Ensembl" id="ENSCHIT00010005334.1">
    <property type="protein sequence ID" value="ENSCHIP00010003860.1"/>
    <property type="gene ID" value="ENSCHIG00010002768.1"/>
</dbReference>
<name>A0A8C2NF29_CAPHI</name>
<dbReference type="PANTHER" id="PTHR23161">
    <property type="entry name" value="PROTEIN CIP2A"/>
    <property type="match status" value="1"/>
</dbReference>
<evidence type="ECO:0000256" key="1">
    <source>
        <dbReference type="SAM" id="MobiDB-lite"/>
    </source>
</evidence>